<dbReference type="AlphaFoldDB" id="T0Y1F6"/>
<dbReference type="InterPro" id="IPR019490">
    <property type="entry name" value="Glu6P/Mann6P_isomerase_C"/>
</dbReference>
<dbReference type="EMBL" id="AUZY01012633">
    <property type="protein sequence ID" value="EQD28916.1"/>
    <property type="molecule type" value="Genomic_DNA"/>
</dbReference>
<dbReference type="Gene3D" id="3.40.50.10490">
    <property type="entry name" value="Glucose-6-phosphate isomerase like protein, domain 1"/>
    <property type="match status" value="1"/>
</dbReference>
<feature type="non-terminal residue" evidence="4">
    <location>
        <position position="1"/>
    </location>
</feature>
<sequence length="223" mass="24477">LTDRAERDHTPLIVLPPGLPPRSTAAFQLGSLLGALDSAFAESNESRIRRTAERVRAQGRAWTARNGPAHRLARAIGRAVSVIYTDSQFSPVARRWATQVEENAKRVAFFDEVPEVLHNALVGWDATGRLAARRFAPVLIHRSGVPPLTLRGFTHLAQVLGRREAHLVETTIPGDDLLEQIAVATALGDHVSIHLAEAARVDPYPVETITRLKAVLGRPARRR</sequence>
<proteinExistence type="inferred from homology"/>
<gene>
    <name evidence="4" type="ORF">B1B_18832</name>
</gene>
<evidence type="ECO:0000256" key="1">
    <source>
        <dbReference type="ARBA" id="ARBA00010523"/>
    </source>
</evidence>
<keyword evidence="2 4" id="KW-0413">Isomerase</keyword>
<protein>
    <submittedName>
        <fullName evidence="4">Bifunctional phosphoglucose/phosphomannose isomerase</fullName>
    </submittedName>
</protein>
<dbReference type="GO" id="GO:1901135">
    <property type="term" value="P:carbohydrate derivative metabolic process"/>
    <property type="evidence" value="ECO:0007669"/>
    <property type="project" value="InterPro"/>
</dbReference>
<dbReference type="GO" id="GO:0097367">
    <property type="term" value="F:carbohydrate derivative binding"/>
    <property type="evidence" value="ECO:0007669"/>
    <property type="project" value="InterPro"/>
</dbReference>
<comment type="similarity">
    <text evidence="1">Belongs to the PGI/PMI family.</text>
</comment>
<evidence type="ECO:0000313" key="4">
    <source>
        <dbReference type="EMBL" id="EQD28916.1"/>
    </source>
</evidence>
<comment type="caution">
    <text evidence="4">The sequence shown here is derived from an EMBL/GenBank/DDBJ whole genome shotgun (WGS) entry which is preliminary data.</text>
</comment>
<reference evidence="4" key="1">
    <citation type="submission" date="2013-08" db="EMBL/GenBank/DDBJ databases">
        <authorList>
            <person name="Mendez C."/>
            <person name="Richter M."/>
            <person name="Ferrer M."/>
            <person name="Sanchez J."/>
        </authorList>
    </citation>
    <scope>NUCLEOTIDE SEQUENCE</scope>
</reference>
<accession>T0Y1F6</accession>
<evidence type="ECO:0000259" key="3">
    <source>
        <dbReference type="Pfam" id="PF10432"/>
    </source>
</evidence>
<dbReference type="SUPFAM" id="SSF53697">
    <property type="entry name" value="SIS domain"/>
    <property type="match status" value="1"/>
</dbReference>
<evidence type="ECO:0000256" key="2">
    <source>
        <dbReference type="ARBA" id="ARBA00023235"/>
    </source>
</evidence>
<reference evidence="4" key="2">
    <citation type="journal article" date="2014" name="ISME J.">
        <title>Microbial stratification in low pH oxic and suboxic macroscopic growths along an acid mine drainage.</title>
        <authorList>
            <person name="Mendez-Garcia C."/>
            <person name="Mesa V."/>
            <person name="Sprenger R.R."/>
            <person name="Richter M."/>
            <person name="Diez M.S."/>
            <person name="Solano J."/>
            <person name="Bargiela R."/>
            <person name="Golyshina O.V."/>
            <person name="Manteca A."/>
            <person name="Ramos J.L."/>
            <person name="Gallego J.R."/>
            <person name="Llorente I."/>
            <person name="Martins Dos Santos V.A."/>
            <person name="Jensen O.N."/>
            <person name="Pelaez A.I."/>
            <person name="Sanchez J."/>
            <person name="Ferrer M."/>
        </authorList>
    </citation>
    <scope>NUCLEOTIDE SEQUENCE</scope>
</reference>
<organism evidence="4">
    <name type="scientific">mine drainage metagenome</name>
    <dbReference type="NCBI Taxonomy" id="410659"/>
    <lineage>
        <taxon>unclassified sequences</taxon>
        <taxon>metagenomes</taxon>
        <taxon>ecological metagenomes</taxon>
    </lineage>
</organism>
<dbReference type="GO" id="GO:0004476">
    <property type="term" value="F:mannose-6-phosphate isomerase activity"/>
    <property type="evidence" value="ECO:0007669"/>
    <property type="project" value="InterPro"/>
</dbReference>
<dbReference type="InterPro" id="IPR046348">
    <property type="entry name" value="SIS_dom_sf"/>
</dbReference>
<name>T0Y1F6_9ZZZZ</name>
<feature type="domain" description="Bifunctional glucose-6-phosphate/mannose-6-phosphate isomerase C-terminal" evidence="3">
    <location>
        <begin position="67"/>
        <end position="215"/>
    </location>
</feature>
<dbReference type="GO" id="GO:0004347">
    <property type="term" value="F:glucose-6-phosphate isomerase activity"/>
    <property type="evidence" value="ECO:0007669"/>
    <property type="project" value="InterPro"/>
</dbReference>
<dbReference type="GO" id="GO:0005975">
    <property type="term" value="P:carbohydrate metabolic process"/>
    <property type="evidence" value="ECO:0007669"/>
    <property type="project" value="InterPro"/>
</dbReference>
<dbReference type="Pfam" id="PF10432">
    <property type="entry name" value="bact-PGI_C"/>
    <property type="match status" value="1"/>
</dbReference>